<accession>A0A0W0F4V7</accession>
<evidence type="ECO:0000313" key="3">
    <source>
        <dbReference type="Proteomes" id="UP000054988"/>
    </source>
</evidence>
<dbReference type="AlphaFoldDB" id="A0A0W0F4V7"/>
<feature type="region of interest" description="Disordered" evidence="1">
    <location>
        <begin position="302"/>
        <end position="368"/>
    </location>
</feature>
<evidence type="ECO:0000256" key="1">
    <source>
        <dbReference type="SAM" id="MobiDB-lite"/>
    </source>
</evidence>
<dbReference type="EMBL" id="LATX01002348">
    <property type="protein sequence ID" value="KTB31202.1"/>
    <property type="molecule type" value="Genomic_DNA"/>
</dbReference>
<sequence length="368" mass="39829">MVLSWIGTAVYLYGKAAVGSHRISVDSVEISANPNVQGDGLLGSKTGLNYGSYIVAFQHAEVTTGLGCSESQAKNRTILVVDDNTNSPNTFFDHHAFGGAQSWRVEPPFSMRFPDGSTTTFPRQMLTSTTGETVSCTLNKTNTSFLWGAVNFDHKSKKVILTATSIRAQTILIDDYSCALDLRQILYWESGPDRNETYTVEITQINAASSFSFSRLKVIDGAVAPISPNTNVIGVLPPCPVGSDSGLLALAETSELPMDISIFLETPPSVSHLAVITLQCMLRQSTPNTPASSGFYIPQHADVGTSGTDSPPEYERHLPPGTAEPIRQAVPSQTGIREKVRPTMQDRQPVVAASNRQRRSVGEKHRNT</sequence>
<evidence type="ECO:0000313" key="2">
    <source>
        <dbReference type="EMBL" id="KTB31202.1"/>
    </source>
</evidence>
<protein>
    <submittedName>
        <fullName evidence="2">Uncharacterized protein</fullName>
    </submittedName>
</protein>
<name>A0A0W0F4V7_MONRR</name>
<proteinExistence type="predicted"/>
<organism evidence="2 3">
    <name type="scientific">Moniliophthora roreri</name>
    <name type="common">Frosty pod rot fungus</name>
    <name type="synonym">Monilia roreri</name>
    <dbReference type="NCBI Taxonomy" id="221103"/>
    <lineage>
        <taxon>Eukaryota</taxon>
        <taxon>Fungi</taxon>
        <taxon>Dikarya</taxon>
        <taxon>Basidiomycota</taxon>
        <taxon>Agaricomycotina</taxon>
        <taxon>Agaricomycetes</taxon>
        <taxon>Agaricomycetidae</taxon>
        <taxon>Agaricales</taxon>
        <taxon>Marasmiineae</taxon>
        <taxon>Marasmiaceae</taxon>
        <taxon>Moniliophthora</taxon>
    </lineage>
</organism>
<comment type="caution">
    <text evidence="2">The sequence shown here is derived from an EMBL/GenBank/DDBJ whole genome shotgun (WGS) entry which is preliminary data.</text>
</comment>
<dbReference type="Proteomes" id="UP000054988">
    <property type="component" value="Unassembled WGS sequence"/>
</dbReference>
<gene>
    <name evidence="2" type="ORF">WG66_16264</name>
</gene>
<reference evidence="2 3" key="1">
    <citation type="submission" date="2015-12" db="EMBL/GenBank/DDBJ databases">
        <title>Draft genome sequence of Moniliophthora roreri, the causal agent of frosty pod rot of cacao.</title>
        <authorList>
            <person name="Aime M.C."/>
            <person name="Diaz-Valderrama J.R."/>
            <person name="Kijpornyongpan T."/>
            <person name="Phillips-Mora W."/>
        </authorList>
    </citation>
    <scope>NUCLEOTIDE SEQUENCE [LARGE SCALE GENOMIC DNA]</scope>
    <source>
        <strain evidence="2 3">MCA 2952</strain>
    </source>
</reference>